<feature type="compositionally biased region" description="Polar residues" evidence="3">
    <location>
        <begin position="422"/>
        <end position="435"/>
    </location>
</feature>
<organism evidence="6 7">
    <name type="scientific">candidate division WWE3 bacterium</name>
    <dbReference type="NCBI Taxonomy" id="2053526"/>
    <lineage>
        <taxon>Bacteria</taxon>
        <taxon>Katanobacteria</taxon>
    </lineage>
</organism>
<feature type="transmembrane region" description="Helical" evidence="4">
    <location>
        <begin position="29"/>
        <end position="49"/>
    </location>
</feature>
<feature type="compositionally biased region" description="Polar residues" evidence="3">
    <location>
        <begin position="2180"/>
        <end position="2191"/>
    </location>
</feature>
<evidence type="ECO:0000259" key="5">
    <source>
        <dbReference type="PROSITE" id="PS50025"/>
    </source>
</evidence>
<gene>
    <name evidence="6" type="ORF">C4561_00630</name>
</gene>
<evidence type="ECO:0000256" key="4">
    <source>
        <dbReference type="SAM" id="Phobius"/>
    </source>
</evidence>
<dbReference type="InterPro" id="IPR001791">
    <property type="entry name" value="Laminin_G"/>
</dbReference>
<keyword evidence="4" id="KW-1133">Transmembrane helix</keyword>
<reference evidence="6 7" key="1">
    <citation type="journal article" date="2017" name="ISME J.">
        <title>Energy and carbon metabolisms in a deep terrestrial subsurface fluid microbial community.</title>
        <authorList>
            <person name="Momper L."/>
            <person name="Jungbluth S.P."/>
            <person name="Lee M.D."/>
            <person name="Amend J.P."/>
        </authorList>
    </citation>
    <scope>NUCLEOTIDE SEQUENCE [LARGE SCALE GENOMIC DNA]</scope>
    <source>
        <strain evidence="6">SURF_46</strain>
    </source>
</reference>
<dbReference type="Pfam" id="PF13385">
    <property type="entry name" value="Laminin_G_3"/>
    <property type="match status" value="8"/>
</dbReference>
<accession>A0A3A4ZN80</accession>
<evidence type="ECO:0000313" key="7">
    <source>
        <dbReference type="Proteomes" id="UP000265540"/>
    </source>
</evidence>
<keyword evidence="4" id="KW-0472">Membrane</keyword>
<dbReference type="SMART" id="SM00282">
    <property type="entry name" value="LamG"/>
    <property type="match status" value="2"/>
</dbReference>
<evidence type="ECO:0000256" key="2">
    <source>
        <dbReference type="ARBA" id="ARBA00023157"/>
    </source>
</evidence>
<dbReference type="PANTHER" id="PTHR42535:SF2">
    <property type="entry name" value="CHROMOSOME UNDETERMINED SCAFFOLD_146, WHOLE GENOME SHOTGUN SEQUENCE"/>
    <property type="match status" value="1"/>
</dbReference>
<dbReference type="PROSITE" id="PS50025">
    <property type="entry name" value="LAM_G_DOMAIN"/>
    <property type="match status" value="1"/>
</dbReference>
<dbReference type="EMBL" id="QZJF01000005">
    <property type="protein sequence ID" value="RJR27996.1"/>
    <property type="molecule type" value="Genomic_DNA"/>
</dbReference>
<feature type="domain" description="Laminin G" evidence="5">
    <location>
        <begin position="1282"/>
        <end position="1495"/>
    </location>
</feature>
<protein>
    <recommendedName>
        <fullName evidence="5">Laminin G domain-containing protein</fullName>
    </recommendedName>
</protein>
<dbReference type="PANTHER" id="PTHR42535">
    <property type="entry name" value="OOKINETE PROTEIN, PUTATIVE-RELATED"/>
    <property type="match status" value="1"/>
</dbReference>
<feature type="region of interest" description="Disordered" evidence="3">
    <location>
        <begin position="2180"/>
        <end position="2204"/>
    </location>
</feature>
<dbReference type="Proteomes" id="UP000265540">
    <property type="component" value="Unassembled WGS sequence"/>
</dbReference>
<evidence type="ECO:0000256" key="3">
    <source>
        <dbReference type="SAM" id="MobiDB-lite"/>
    </source>
</evidence>
<dbReference type="SMART" id="SM00560">
    <property type="entry name" value="LamGL"/>
    <property type="match status" value="5"/>
</dbReference>
<evidence type="ECO:0000313" key="6">
    <source>
        <dbReference type="EMBL" id="RJR27996.1"/>
    </source>
</evidence>
<dbReference type="Gene3D" id="2.60.120.200">
    <property type="match status" value="8"/>
</dbReference>
<name>A0A3A4ZN80_UNCKA</name>
<dbReference type="SUPFAM" id="SSF49899">
    <property type="entry name" value="Concanavalin A-like lectins/glucanases"/>
    <property type="match status" value="8"/>
</dbReference>
<proteinExistence type="predicted"/>
<keyword evidence="2" id="KW-1015">Disulfide bond</keyword>
<feature type="region of interest" description="Disordered" evidence="3">
    <location>
        <begin position="411"/>
        <end position="435"/>
    </location>
</feature>
<keyword evidence="1" id="KW-0732">Signal</keyword>
<feature type="compositionally biased region" description="Low complexity" evidence="3">
    <location>
        <begin position="2192"/>
        <end position="2204"/>
    </location>
</feature>
<feature type="region of interest" description="Disordered" evidence="3">
    <location>
        <begin position="1252"/>
        <end position="1271"/>
    </location>
</feature>
<comment type="caution">
    <text evidence="6">The sequence shown here is derived from an EMBL/GenBank/DDBJ whole genome shotgun (WGS) entry which is preliminary data.</text>
</comment>
<dbReference type="InterPro" id="IPR006558">
    <property type="entry name" value="LamG-like"/>
</dbReference>
<feature type="region of interest" description="Disordered" evidence="3">
    <location>
        <begin position="1407"/>
        <end position="1426"/>
    </location>
</feature>
<dbReference type="InterPro" id="IPR013320">
    <property type="entry name" value="ConA-like_dom_sf"/>
</dbReference>
<sequence>MLNKIIKKGLSQVHRLKILKKYFKKYQKVLAPFALGLLIITVPIFIYLARHSKPVEAQWSPAHTAWEKRQKLNITNNSGDELASGTTVAVTVDTLSMANRGVLKENCEDIRIVYTTDDTSHTELDSYTSPSGGGTCHTSGIAKVYFKLQAALTNGASADDYYLYYGNKDAITANNVDTFDVGSTNALLICPFDGTTDCINGDGLEEPTTDTGAGRYTGSKSALNFDGANDFVLFGTSYTTLDNLPEGDFTVEMWLNYNNISYGPAQFIFGTYGCTIDGFRADISGGAITLRVENATTDTVTTTSTTVSGNQWTHVAIVYTSSNKTGRVFINGTEASYSTQTAGVGAYNGDADTFRIGSVACQTGFYRGLMDEFRISNIARYDSNFTPQTIPYLRDDYTKLLLHFDENRNDPRQTGKVFDDSGNGNHGTLGSTTAVENTDPGYISGLVGVDASATNTGKSAGGNTYSGHEGIFIEEVTTNKITNPSFEHSSYVNDWTAGSGLTENENSTSNFSRFGNKSAKLSGYVEGYGFDNAQQVYSGLYLDTSSKRLAQGFQVSSSTSASSIILPMFKSGSSYTTVSMRVEIQSDSGGSPSGTPITNGQSEAVLVSSFTSYTDVTFSFASSPSLTSGTQYYIVLIAYTDVDGTIEQAVLDSDSTVKWLYDYTSATYPNGTYTRMNESNVWTPTASYDYIFSIIDSNPMTLTFSVDAGNTNTHTLSAYVYSQSNVISGTTFLFYGYDVSSSVASLIFNGTEQTTTYKDMGGGWWRLSYTGAAASGVQEFGISVEPGKVIYVDGFQLEEKEHATTYTDGSIGTGYAWTGTEHDSTSTRADTDLTYTKTGNVSTTSGSLSIWVKPMLGDSTMESNHNYNIISMRNNCEGFMLRYSSPGYGDRFEIQKWIDCTTNYTAIYNPSSLSADTWVHLVATWDTTNGISLYGNGAIGTTNSDITEPPSIGNIELGDQYSTDEFWSYSDLRIFDTALTSTQAADIYYSGLVSRSDNIEVDRFSGDKGQDPVGYWHFDECCGTTAHDSSQYGNHLTVSGAEWHAVSPNPNALTVNHLHFDATDDYVYQDWDRDFDFGTEGFTVQGWFQHPSSITGTDTLIARYGTAGWKVYMNSTGNICFGVDDDSSWGPDYSVCSPTSYADSTWHHFDAVKDTSTITLFIDGSQIAQTGSVTLGSLSANAKLYIGIDSDGTSNPWDADIDEVSIYPYAKTENQVKGDITSTPISQAFGMNIYNQLEQGLVAHWDMDENTGTSVSDSSGNSNNSTTWSGDTGWATGKYGSSLSFDGTDDGVRVAETASTDLGATDDSYTVSAWFNTSAEYTDNGTIVNKNANGPAYPFWLMITNSTERVAFRIYGGNAGYAESSGAYNDGNWHHAVGVRNTNTDKVYLYIDGELISTGDDNTTSVASNDDDISIGDDPGISGRSFNGQVDEVRIYNRALSSSEVRDLHNWAPGPAGYWKMDENSAGNGVTLKDSSGNGNPATTYDGANDSGMKCNTPGKFGTGCEFDNTDDYITIEDSTNFMTDDTDNFSFMFWVYPNTLGVDGFLCKRFSYSTMDWCMGYASSEILMNIGESNADSLFEVDNVTLTTKTWQHVAVTKSGTTYSLYVNGNLKSTDTSAQTWTNSDSFAIGNAQQSTSNAVDGIMDDVKIYNYTRTPAQIVQDMNASHPAPGSPIGSAVAWWKFDEGYGDTARNSGSAGSALDGDLGDSSLTCPQSGTTDCPQWRNDGKFDRALEFEGPAGGTSGTNDDVVRMGASSSVDNMTEFTLSAWINPQSAGEFDFAFIMAKTTPGTDGFRWAINNSAGASNMSFRKMLGTTDLTVASAVNSITFNEWQHVMVTWDGGTASSGVHFYVNGLEVGHDTATEGAGSPLDDSTSTITIGNNQVGGTQTFDGHIDEVKIYNFVLTAEQAKVEYAQGKAQVFGATGTDSSGNPTWASANTYCPSGQGSTCTPPVFHANFDENSDVYVVNVADTTANGTVTGASWTPGKTGTALNFNGTSSRVAFADDSDLDITGDITIATWIYLDTDITSGYKTVLSKGGGPNYYIAVDSSENLSACIGMACLTSNTSLNLNQWYHVVFTMDETTGTSNDNMYLYINGTVDNSSLNYTYGGVSENTQDLDVGVYDSGTDSFSEWWAGKIDEVRLYNYARSAEQIAWEYSRGEPVAWWKFDECSGTTANDSSGNGLNGTITPGASGNTSAGTCGSGTSTEMWNDGTTGKHSASLGFDETDDYVSVTAGASSKLDLDLNPVTISAWVKTTDLTGNKAIVARGLADDPCNGTEGWGLFINDGGNVSLGGFGGSCLDTTESILNDTWTHIVGITNGSTSYIYVNGNLKATGTVDVVASNNNLIIGATRNINNNGYRNFFGGLIDNIRIFNYAMTENQVRSEYSSGAVNFGYD</sequence>
<keyword evidence="4" id="KW-0812">Transmembrane</keyword>
<evidence type="ECO:0000256" key="1">
    <source>
        <dbReference type="ARBA" id="ARBA00022729"/>
    </source>
</evidence>